<dbReference type="AlphaFoldDB" id="A0A1T4QJB4"/>
<dbReference type="InterPro" id="IPR050624">
    <property type="entry name" value="HTH-type_Tx_Regulator"/>
</dbReference>
<dbReference type="PROSITE" id="PS50977">
    <property type="entry name" value="HTH_TETR_2"/>
    <property type="match status" value="1"/>
</dbReference>
<feature type="DNA-binding region" description="H-T-H motif" evidence="2">
    <location>
        <begin position="29"/>
        <end position="48"/>
    </location>
</feature>
<feature type="domain" description="HTH tetR-type" evidence="3">
    <location>
        <begin position="6"/>
        <end position="66"/>
    </location>
</feature>
<dbReference type="InterPro" id="IPR001647">
    <property type="entry name" value="HTH_TetR"/>
</dbReference>
<dbReference type="Pfam" id="PF00440">
    <property type="entry name" value="TetR_N"/>
    <property type="match status" value="1"/>
</dbReference>
<dbReference type="Proteomes" id="UP000189857">
    <property type="component" value="Unassembled WGS sequence"/>
</dbReference>
<evidence type="ECO:0000313" key="4">
    <source>
        <dbReference type="EMBL" id="SKA03809.1"/>
    </source>
</evidence>
<keyword evidence="5" id="KW-1185">Reference proteome</keyword>
<dbReference type="Gene3D" id="1.10.357.10">
    <property type="entry name" value="Tetracycline Repressor, domain 2"/>
    <property type="match status" value="1"/>
</dbReference>
<keyword evidence="1 2" id="KW-0238">DNA-binding</keyword>
<dbReference type="SUPFAM" id="SSF46689">
    <property type="entry name" value="Homeodomain-like"/>
    <property type="match status" value="1"/>
</dbReference>
<dbReference type="PANTHER" id="PTHR43479:SF11">
    <property type="entry name" value="ACREF_ENVCD OPERON REPRESSOR-RELATED"/>
    <property type="match status" value="1"/>
</dbReference>
<evidence type="ECO:0000256" key="2">
    <source>
        <dbReference type="PROSITE-ProRule" id="PRU00335"/>
    </source>
</evidence>
<organism evidence="4 5">
    <name type="scientific">Eubacterium ruminantium</name>
    <dbReference type="NCBI Taxonomy" id="42322"/>
    <lineage>
        <taxon>Bacteria</taxon>
        <taxon>Bacillati</taxon>
        <taxon>Bacillota</taxon>
        <taxon>Clostridia</taxon>
        <taxon>Eubacteriales</taxon>
        <taxon>Eubacteriaceae</taxon>
        <taxon>Eubacterium</taxon>
    </lineage>
</organism>
<dbReference type="GO" id="GO:0003677">
    <property type="term" value="F:DNA binding"/>
    <property type="evidence" value="ECO:0007669"/>
    <property type="project" value="UniProtKB-UniRule"/>
</dbReference>
<proteinExistence type="predicted"/>
<sequence>MQVKKEEIKNKIVSVAERLFITRGYENTSLKQIADRSNISKSNIYRYFISKEEIYEFLTGTARKEIIGTSNKFFTPEFIEKCTSDKLDEISVFLTNLLSRNRSGILIMLRSSVGSDKKMIEEMIIKNFIEACPVDDENIKKLISRIMIFGLTEILLNYSDEKSMAKEVNALICYHYLGLNGVKENVGVEIQ</sequence>
<dbReference type="PANTHER" id="PTHR43479">
    <property type="entry name" value="ACREF/ENVCD OPERON REPRESSOR-RELATED"/>
    <property type="match status" value="1"/>
</dbReference>
<evidence type="ECO:0000259" key="3">
    <source>
        <dbReference type="PROSITE" id="PS50977"/>
    </source>
</evidence>
<dbReference type="EMBL" id="FUXA01000021">
    <property type="protein sequence ID" value="SKA03809.1"/>
    <property type="molecule type" value="Genomic_DNA"/>
</dbReference>
<protein>
    <submittedName>
        <fullName evidence="4">Transcriptional regulator, TetR family</fullName>
    </submittedName>
</protein>
<reference evidence="4 5" key="1">
    <citation type="submission" date="2017-02" db="EMBL/GenBank/DDBJ databases">
        <authorList>
            <person name="Peterson S.W."/>
        </authorList>
    </citation>
    <scope>NUCLEOTIDE SEQUENCE [LARGE SCALE GENOMIC DNA]</scope>
    <source>
        <strain evidence="4 5">ATCC 17233</strain>
    </source>
</reference>
<evidence type="ECO:0000256" key="1">
    <source>
        <dbReference type="ARBA" id="ARBA00023125"/>
    </source>
</evidence>
<dbReference type="PRINTS" id="PR00455">
    <property type="entry name" value="HTHTETR"/>
</dbReference>
<dbReference type="InterPro" id="IPR009057">
    <property type="entry name" value="Homeodomain-like_sf"/>
</dbReference>
<accession>A0A1T4QJB4</accession>
<dbReference type="RefSeq" id="WP_159444176.1">
    <property type="nucleotide sequence ID" value="NZ_FMTO01000021.1"/>
</dbReference>
<name>A0A1T4QJB4_9FIRM</name>
<gene>
    <name evidence="4" type="ORF">SAMN02745110_02410</name>
</gene>
<evidence type="ECO:0000313" key="5">
    <source>
        <dbReference type="Proteomes" id="UP000189857"/>
    </source>
</evidence>